<feature type="coiled-coil region" evidence="1">
    <location>
        <begin position="511"/>
        <end position="575"/>
    </location>
</feature>
<evidence type="ECO:0000313" key="4">
    <source>
        <dbReference type="Proteomes" id="UP000599688"/>
    </source>
</evidence>
<dbReference type="SUPFAM" id="SSF50978">
    <property type="entry name" value="WD40 repeat-like"/>
    <property type="match status" value="1"/>
</dbReference>
<dbReference type="Gene3D" id="2.130.10.10">
    <property type="entry name" value="YVTN repeat-like/Quinoprotein amine dehydrogenase"/>
    <property type="match status" value="1"/>
</dbReference>
<evidence type="ECO:0000259" key="2">
    <source>
        <dbReference type="Pfam" id="PF20703"/>
    </source>
</evidence>
<organism evidence="3 4">
    <name type="scientific">Psychroflexus salis</name>
    <dbReference type="NCBI Taxonomy" id="1526574"/>
    <lineage>
        <taxon>Bacteria</taxon>
        <taxon>Pseudomonadati</taxon>
        <taxon>Bacteroidota</taxon>
        <taxon>Flavobacteriia</taxon>
        <taxon>Flavobacteriales</taxon>
        <taxon>Flavobacteriaceae</taxon>
        <taxon>Psychroflexus</taxon>
    </lineage>
</organism>
<dbReference type="AlphaFoldDB" id="A0A917E9H0"/>
<proteinExistence type="predicted"/>
<dbReference type="SUPFAM" id="SSF52540">
    <property type="entry name" value="P-loop containing nucleoside triphosphate hydrolases"/>
    <property type="match status" value="1"/>
</dbReference>
<feature type="domain" description="Novel STAND NTPase 1" evidence="2">
    <location>
        <begin position="10"/>
        <end position="322"/>
    </location>
</feature>
<dbReference type="InterPro" id="IPR015943">
    <property type="entry name" value="WD40/YVTN_repeat-like_dom_sf"/>
</dbReference>
<evidence type="ECO:0000313" key="3">
    <source>
        <dbReference type="EMBL" id="GGE16794.1"/>
    </source>
</evidence>
<gene>
    <name evidence="3" type="ORF">GCM10010831_17620</name>
</gene>
<reference evidence="3 4" key="1">
    <citation type="journal article" date="2014" name="Int. J. Syst. Evol. Microbiol.">
        <title>Complete genome sequence of Corynebacterium casei LMG S-19264T (=DSM 44701T), isolated from a smear-ripened cheese.</title>
        <authorList>
            <consortium name="US DOE Joint Genome Institute (JGI-PGF)"/>
            <person name="Walter F."/>
            <person name="Albersmeier A."/>
            <person name="Kalinowski J."/>
            <person name="Ruckert C."/>
        </authorList>
    </citation>
    <scope>NUCLEOTIDE SEQUENCE [LARGE SCALE GENOMIC DNA]</scope>
    <source>
        <strain evidence="3 4">CGMCC 1.12925</strain>
    </source>
</reference>
<sequence>MLDLSNNSFYIGLKSYNQTTSSKFIGKDREVDSLLAILQTNKFVCLTGAEGSGKTSLLNAGLIPRLLAGFPGKVGNQWSICKFRPSASPLSNFKQALTFDGVLNLEDKPNTTDILDYDDVFSSMRELSLVSIYKNSEIYNKKNLLVVIDQVEDLFRFNKDFNHLESKDDDLLFDIAAKSVSYKTLPIYFVFSINSIFVSKLSQYPSLQELISQSQYAIQNLSLNTLKDIAYKGDFEVEATSYNSIYQIYELLSDDISYLPNLQFYLKLMKSENYKEDVTVENCIGQTFDLLFDKLQQDEKQKVKGLLFGVVNIETNSTHSFKATIDYIIQSSNITLSELKELLVMLSGFFDNLFEIVPNVKTAIYNQYKFNLKGNDFIKLNYSKYFNSKVFSDFVKEEEVSYRRFKEFTSSLKQYKIGESGLLTGPQLEIAKEWLINEKHTKEWAEKYVLPYADVVNFIKKSVTENERLIALADDKIKKEAKKNAFQKKLYAGFAIIALILTLFAANEWRIATKSQELAKKETKLAKAASKEALDSSKKAQEALKIAKQKEAEAKKAIEKEIAEKQLLLQSQRSDSLNKLRVETTLQTIEKDKKIREELLEEINIKNQLINIKNNASTLMIGLINAQKSGKSDQVNKAIKNLVSEELKFDSLNQLQPNIYISDDWMYDLNQKAWSMIEGKSDYHQTSMRLGEFSNYPIVDFELFNNQLVVLADTKGSIYITDITLNNIQSYASFNTQLPNEKIKRIGLKKPSIVVITTFTNKIYSYSLTTEEVSLLYETDLTFNNIILNVFYKSKNEEIIVVENKQIVFIKENGAIKKIKLDDDILAASFNKDKLYFILGNQLVFYDGVATAFENINLPKDLIGELNDVSVLHVQDNYLFMGFKSGEIKIYSINQENYSLKPILSHSKHFGEIVNIYFDQSKKALYTSGIDNRLFRYDFKYMESNLDKGFSKLTTPDESINKIQAYTNSLGQRMLMTIHDQKYLLSWHVDDIDMLKALNKKLIKNSN</sequence>
<protein>
    <recommendedName>
        <fullName evidence="2">Novel STAND NTPase 1 domain-containing protein</fullName>
    </recommendedName>
</protein>
<evidence type="ECO:0000256" key="1">
    <source>
        <dbReference type="SAM" id="Coils"/>
    </source>
</evidence>
<dbReference type="Proteomes" id="UP000599688">
    <property type="component" value="Unassembled WGS sequence"/>
</dbReference>
<keyword evidence="1" id="KW-0175">Coiled coil</keyword>
<dbReference type="InterPro" id="IPR049052">
    <property type="entry name" value="nSTAND1"/>
</dbReference>
<keyword evidence="4" id="KW-1185">Reference proteome</keyword>
<dbReference type="InterPro" id="IPR027417">
    <property type="entry name" value="P-loop_NTPase"/>
</dbReference>
<comment type="caution">
    <text evidence="3">The sequence shown here is derived from an EMBL/GenBank/DDBJ whole genome shotgun (WGS) entry which is preliminary data.</text>
</comment>
<dbReference type="InterPro" id="IPR036322">
    <property type="entry name" value="WD40_repeat_dom_sf"/>
</dbReference>
<accession>A0A917E9H0</accession>
<dbReference type="Pfam" id="PF20703">
    <property type="entry name" value="nSTAND1"/>
    <property type="match status" value="1"/>
</dbReference>
<dbReference type="RefSeq" id="WP_188406468.1">
    <property type="nucleotide sequence ID" value="NZ_BMGL01000009.1"/>
</dbReference>
<dbReference type="Gene3D" id="3.40.50.300">
    <property type="entry name" value="P-loop containing nucleotide triphosphate hydrolases"/>
    <property type="match status" value="1"/>
</dbReference>
<dbReference type="EMBL" id="BMGL01000009">
    <property type="protein sequence ID" value="GGE16794.1"/>
    <property type="molecule type" value="Genomic_DNA"/>
</dbReference>
<name>A0A917E9H0_9FLAO</name>